<dbReference type="SUPFAM" id="SSF56112">
    <property type="entry name" value="Protein kinase-like (PK-like)"/>
    <property type="match status" value="1"/>
</dbReference>
<dbReference type="InterPro" id="IPR011009">
    <property type="entry name" value="Kinase-like_dom_sf"/>
</dbReference>
<proteinExistence type="predicted"/>
<comment type="caution">
    <text evidence="2">The sequence shown here is derived from an EMBL/GenBank/DDBJ whole genome shotgun (WGS) entry which is preliminary data.</text>
</comment>
<dbReference type="Proteomes" id="UP000789901">
    <property type="component" value="Unassembled WGS sequence"/>
</dbReference>
<dbReference type="EMBL" id="CAJVQB010000411">
    <property type="protein sequence ID" value="CAG8487272.1"/>
    <property type="molecule type" value="Genomic_DNA"/>
</dbReference>
<accession>A0ABM8VZN0</accession>
<keyword evidence="3" id="KW-1185">Reference proteome</keyword>
<evidence type="ECO:0000313" key="3">
    <source>
        <dbReference type="Proteomes" id="UP000789901"/>
    </source>
</evidence>
<feature type="compositionally biased region" description="Low complexity" evidence="1">
    <location>
        <begin position="108"/>
        <end position="124"/>
    </location>
</feature>
<sequence>MSKYSNETVENLINNERVKQEHYDSFDEFKEICRGPFGIVRKATWGDKTVVLKSLNNATNETHVKALESIQSFKSIKLTKFKKLTTSMDNLFPTHEETPQSNEEAFQSSEDASQSNEDSSQSNEETSHSIKKTFQSNEENASNTNGIRSLKIKLENRRFIHSIRKIFPSSADDAGSGPSFGYLDLFVSGSNLKTWRCCQSNYKKAIKILESETQSQNFQIEDYEVFKI</sequence>
<feature type="region of interest" description="Disordered" evidence="1">
    <location>
        <begin position="91"/>
        <end position="142"/>
    </location>
</feature>
<gene>
    <name evidence="2" type="ORF">GMARGA_LOCUS1543</name>
</gene>
<reference evidence="2 3" key="1">
    <citation type="submission" date="2021-06" db="EMBL/GenBank/DDBJ databases">
        <authorList>
            <person name="Kallberg Y."/>
            <person name="Tangrot J."/>
            <person name="Rosling A."/>
        </authorList>
    </citation>
    <scope>NUCLEOTIDE SEQUENCE [LARGE SCALE GENOMIC DNA]</scope>
    <source>
        <strain evidence="2 3">120-4 pot B 10/14</strain>
    </source>
</reference>
<protein>
    <submittedName>
        <fullName evidence="2">45993_t:CDS:1</fullName>
    </submittedName>
</protein>
<organism evidence="2 3">
    <name type="scientific">Gigaspora margarita</name>
    <dbReference type="NCBI Taxonomy" id="4874"/>
    <lineage>
        <taxon>Eukaryota</taxon>
        <taxon>Fungi</taxon>
        <taxon>Fungi incertae sedis</taxon>
        <taxon>Mucoromycota</taxon>
        <taxon>Glomeromycotina</taxon>
        <taxon>Glomeromycetes</taxon>
        <taxon>Diversisporales</taxon>
        <taxon>Gigasporaceae</taxon>
        <taxon>Gigaspora</taxon>
    </lineage>
</organism>
<evidence type="ECO:0000313" key="2">
    <source>
        <dbReference type="EMBL" id="CAG8487272.1"/>
    </source>
</evidence>
<feature type="compositionally biased region" description="Polar residues" evidence="1">
    <location>
        <begin position="132"/>
        <end position="142"/>
    </location>
</feature>
<name>A0ABM8VZN0_GIGMA</name>
<evidence type="ECO:0000256" key="1">
    <source>
        <dbReference type="SAM" id="MobiDB-lite"/>
    </source>
</evidence>